<comment type="subcellular location">
    <subcellularLocation>
        <location evidence="1">Membrane</location>
    </subcellularLocation>
</comment>
<dbReference type="CDD" id="cd19411">
    <property type="entry name" value="MCP2201-like_sensor"/>
    <property type="match status" value="1"/>
</dbReference>
<dbReference type="GO" id="GO:0006935">
    <property type="term" value="P:chemotaxis"/>
    <property type="evidence" value="ECO:0007669"/>
    <property type="project" value="InterPro"/>
</dbReference>
<dbReference type="FunCoup" id="A0A4R6QJD7">
    <property type="interactions" value="307"/>
</dbReference>
<evidence type="ECO:0000256" key="5">
    <source>
        <dbReference type="SAM" id="Phobius"/>
    </source>
</evidence>
<dbReference type="FunFam" id="1.10.287.950:FF:000001">
    <property type="entry name" value="Methyl-accepting chemotaxis sensory transducer"/>
    <property type="match status" value="1"/>
</dbReference>
<keyword evidence="5" id="KW-0472">Membrane</keyword>
<dbReference type="Proteomes" id="UP000295361">
    <property type="component" value="Unassembled WGS sequence"/>
</dbReference>
<dbReference type="CDD" id="cd11386">
    <property type="entry name" value="MCP_signal"/>
    <property type="match status" value="1"/>
</dbReference>
<feature type="domain" description="HAMP" evidence="7">
    <location>
        <begin position="213"/>
        <end position="265"/>
    </location>
</feature>
<dbReference type="PANTHER" id="PTHR43531">
    <property type="entry name" value="PROTEIN ICFG"/>
    <property type="match status" value="1"/>
</dbReference>
<keyword evidence="5" id="KW-1133">Transmembrane helix</keyword>
<dbReference type="InterPro" id="IPR003660">
    <property type="entry name" value="HAMP_dom"/>
</dbReference>
<dbReference type="EMBL" id="SNXS01000010">
    <property type="protein sequence ID" value="TDP61815.1"/>
    <property type="molecule type" value="Genomic_DNA"/>
</dbReference>
<dbReference type="AlphaFoldDB" id="A0A4R6QJD7"/>
<evidence type="ECO:0000313" key="8">
    <source>
        <dbReference type="EMBL" id="TDP61815.1"/>
    </source>
</evidence>
<feature type="transmembrane region" description="Helical" evidence="5">
    <location>
        <begin position="12"/>
        <end position="34"/>
    </location>
</feature>
<keyword evidence="4" id="KW-0807">Transducer</keyword>
<name>A0A4R6QJD7_9BURK</name>
<gene>
    <name evidence="8" type="ORF">DES47_11027</name>
</gene>
<dbReference type="Pfam" id="PF12729">
    <property type="entry name" value="4HB_MCP_1"/>
    <property type="match status" value="1"/>
</dbReference>
<evidence type="ECO:0000256" key="2">
    <source>
        <dbReference type="ARBA" id="ARBA00022481"/>
    </source>
</evidence>
<evidence type="ECO:0000259" key="6">
    <source>
        <dbReference type="PROSITE" id="PS50111"/>
    </source>
</evidence>
<dbReference type="SMART" id="SM00304">
    <property type="entry name" value="HAMP"/>
    <property type="match status" value="1"/>
</dbReference>
<keyword evidence="9" id="KW-1185">Reference proteome</keyword>
<dbReference type="CDD" id="cd06225">
    <property type="entry name" value="HAMP"/>
    <property type="match status" value="1"/>
</dbReference>
<evidence type="ECO:0000259" key="7">
    <source>
        <dbReference type="PROSITE" id="PS50885"/>
    </source>
</evidence>
<proteinExistence type="inferred from homology"/>
<comment type="similarity">
    <text evidence="3">Belongs to the methyl-accepting chemotaxis (MCP) protein family.</text>
</comment>
<dbReference type="InterPro" id="IPR051310">
    <property type="entry name" value="MCP_chemotaxis"/>
</dbReference>
<dbReference type="GO" id="GO:0007165">
    <property type="term" value="P:signal transduction"/>
    <property type="evidence" value="ECO:0007669"/>
    <property type="project" value="UniProtKB-KW"/>
</dbReference>
<protein>
    <submittedName>
        <fullName evidence="8">Methyl-accepting chemotaxis protein/methyl-accepting chemotaxis protein-2 (Aspartate sensor receptor)</fullName>
    </submittedName>
</protein>
<dbReference type="SUPFAM" id="SSF58104">
    <property type="entry name" value="Methyl-accepting chemotaxis protein (MCP) signaling domain"/>
    <property type="match status" value="1"/>
</dbReference>
<keyword evidence="5" id="KW-0812">Transmembrane</keyword>
<keyword evidence="8" id="KW-0675">Receptor</keyword>
<dbReference type="OrthoDB" id="5441488at2"/>
<dbReference type="InParanoid" id="A0A4R6QJD7"/>
<dbReference type="SMART" id="SM00283">
    <property type="entry name" value="MA"/>
    <property type="match status" value="1"/>
</dbReference>
<accession>A0A4R6QJD7</accession>
<evidence type="ECO:0000256" key="1">
    <source>
        <dbReference type="ARBA" id="ARBA00004370"/>
    </source>
</evidence>
<dbReference type="Gene3D" id="1.10.287.950">
    <property type="entry name" value="Methyl-accepting chemotaxis protein"/>
    <property type="match status" value="1"/>
</dbReference>
<dbReference type="PANTHER" id="PTHR43531:SF14">
    <property type="entry name" value="METHYL-ACCEPTING CHEMOTAXIS PROTEIN I-RELATED"/>
    <property type="match status" value="1"/>
</dbReference>
<dbReference type="InterPro" id="IPR047347">
    <property type="entry name" value="YvaQ-like_sensor"/>
</dbReference>
<dbReference type="InterPro" id="IPR004089">
    <property type="entry name" value="MCPsignal_dom"/>
</dbReference>
<dbReference type="PROSITE" id="PS50111">
    <property type="entry name" value="CHEMOTAXIS_TRANSDUC_2"/>
    <property type="match status" value="1"/>
</dbReference>
<reference evidence="8 9" key="1">
    <citation type="submission" date="2019-03" db="EMBL/GenBank/DDBJ databases">
        <title>Genomic Encyclopedia of Type Strains, Phase IV (KMG-IV): sequencing the most valuable type-strain genomes for metagenomic binning, comparative biology and taxonomic classification.</title>
        <authorList>
            <person name="Goeker M."/>
        </authorList>
    </citation>
    <scope>NUCLEOTIDE SEQUENCE [LARGE SCALE GENOMIC DNA]</scope>
    <source>
        <strain evidence="8 9">DSM 16998</strain>
    </source>
</reference>
<keyword evidence="2" id="KW-0488">Methylation</keyword>
<feature type="domain" description="Methyl-accepting transducer" evidence="6">
    <location>
        <begin position="270"/>
        <end position="499"/>
    </location>
</feature>
<evidence type="ECO:0000313" key="9">
    <source>
        <dbReference type="Proteomes" id="UP000295361"/>
    </source>
</evidence>
<dbReference type="RefSeq" id="WP_133703360.1">
    <property type="nucleotide sequence ID" value="NZ_SNXS01000010.1"/>
</dbReference>
<comment type="caution">
    <text evidence="8">The sequence shown here is derived from an EMBL/GenBank/DDBJ whole genome shotgun (WGS) entry which is preliminary data.</text>
</comment>
<dbReference type="PRINTS" id="PR00260">
    <property type="entry name" value="CHEMTRNSDUCR"/>
</dbReference>
<dbReference type="InterPro" id="IPR004090">
    <property type="entry name" value="Chemotax_Me-accpt_rcpt"/>
</dbReference>
<evidence type="ECO:0000256" key="3">
    <source>
        <dbReference type="ARBA" id="ARBA00029447"/>
    </source>
</evidence>
<dbReference type="Pfam" id="PF00672">
    <property type="entry name" value="HAMP"/>
    <property type="match status" value="1"/>
</dbReference>
<dbReference type="PROSITE" id="PS50885">
    <property type="entry name" value="HAMP"/>
    <property type="match status" value="1"/>
</dbReference>
<sequence>MKLNRIKLGPRLGFGFGAVLLLLAVLVAVAYVGINKMNARMDSVVEAQSLVSRTDEWEGLTQLNVARTLAIAKSGANPQLTAFMNPMMKSTTERISAVQKALEAELHTDKAKALFAEIGAKRKSYIAMRDEILTQLKAGGDAAEAQTQIDAKLLPAAAGYLAAIDTFQVYERELAAAAIAASHAESSRVKTMLLLLALASVAMGATSAWFITRSVTQPLRLVAAATQSIADGDLSQRITVEGQDEVSEVMSSLEQMQGSLGAMVSQVRQSTESITTASGEIAAGSLDLSSRTEEAASSLQQTAAAMEQITATVKQSEASSKTASTLAVSAAEVAARGGQVVSRVVATMDDINSSSKRIVDIIGVIDGIAFQTNILALNAAVEAARAGEQGRGFAVVAAEVRSLAQRSAQAAKEIKTLIGDSVDKVGQGSQLVGEAGQTMADIVSSVQRVSTIIEEITGAATEQSMGIGQVNTSVTHLDQMTQQNAALVEESAAASDSLKVQAHALADVVRRFKLPGGHA</sequence>
<dbReference type="Pfam" id="PF00015">
    <property type="entry name" value="MCPsignal"/>
    <property type="match status" value="1"/>
</dbReference>
<evidence type="ECO:0000256" key="4">
    <source>
        <dbReference type="PROSITE-ProRule" id="PRU00284"/>
    </source>
</evidence>
<dbReference type="InterPro" id="IPR024478">
    <property type="entry name" value="HlyB_4HB_MCP"/>
</dbReference>
<dbReference type="GO" id="GO:0004888">
    <property type="term" value="F:transmembrane signaling receptor activity"/>
    <property type="evidence" value="ECO:0007669"/>
    <property type="project" value="InterPro"/>
</dbReference>
<organism evidence="8 9">
    <name type="scientific">Roseateles toxinivorans</name>
    <dbReference type="NCBI Taxonomy" id="270368"/>
    <lineage>
        <taxon>Bacteria</taxon>
        <taxon>Pseudomonadati</taxon>
        <taxon>Pseudomonadota</taxon>
        <taxon>Betaproteobacteria</taxon>
        <taxon>Burkholderiales</taxon>
        <taxon>Sphaerotilaceae</taxon>
        <taxon>Roseateles</taxon>
    </lineage>
</organism>
<dbReference type="GO" id="GO:0005886">
    <property type="term" value="C:plasma membrane"/>
    <property type="evidence" value="ECO:0007669"/>
    <property type="project" value="TreeGrafter"/>
</dbReference>